<accession>A0A7J0BQJ0</accession>
<feature type="domain" description="Spermatogenesis-associated protein 20-like TRX" evidence="2">
    <location>
        <begin position="10"/>
        <end position="170"/>
    </location>
</feature>
<sequence>MNDISSVAPNALAREKSPYLLQHAHNPVDWHPWGEDAFALARRRDRPVFLSIGYSTCHWCHVMAHESFEDAEVAALMNEAFVNIKVDREERPDIDAVYMNACHMLTGRGGWPLTIIMTPDRAPFFAGTYLPRASRQGRMGMLDLVPRVRDLWMNSRDDVLASAASILGHMRSGAGHAGSGASGSDASGSRAARPDASAVRQAAEALAGRFDTANGGFGEAPKFPSPHNLLLLLRRAWTLRREKGTEAGAPLLAMVSKTLEAMRMGGLYDHVGYGFHRYSTDARWLLPHFEKMLYDQAMLAWAYTEGWQATGNDLFRRTAEEVFAYVLRDMTDGGGGFRSAEDADSLTDRGEHEEGWFYTFTLEEVRAGLPDDLAELAVRVFGLRDGGNFAEEATGRATGRNIVHRTRSVADWAATLGCTAEELAVRLEAVRAHLYALREKRARPHVDDKVLTDWNGLMIGALARGARAFDAPQYAEAASRAALFVLGRLRTEEGGLLHRYRDGEAGIAGMLDDYAFFIHGLIELYQATHEPRWLAEALRLQERQEAVFADREGGYYLAAADADPLPVRSMEAVDGALPSGNSMSLLNLLRLARLLGRPDMDERADMLAQAFAQQVRHMPSAFAMFLCGVDGMEGGGRAVVVTGQPDTPRTEAMLRAVDAPFAPDLTLHFRNADDPEALAQVVPFTRYLEPVDGVATAYLCENYACSRPVTDVAALAERLR</sequence>
<dbReference type="Proteomes" id="UP000503820">
    <property type="component" value="Unassembled WGS sequence"/>
</dbReference>
<dbReference type="InterPro" id="IPR012341">
    <property type="entry name" value="6hp_glycosidase-like_sf"/>
</dbReference>
<comment type="caution">
    <text evidence="3">The sequence shown here is derived from an EMBL/GenBank/DDBJ whole genome shotgun (WGS) entry which is preliminary data.</text>
</comment>
<dbReference type="SUPFAM" id="SSF48208">
    <property type="entry name" value="Six-hairpin glycosidases"/>
    <property type="match status" value="1"/>
</dbReference>
<gene>
    <name evidence="3" type="ORF">DSM19430T_06670</name>
</gene>
<dbReference type="CDD" id="cd02955">
    <property type="entry name" value="SSP411"/>
    <property type="match status" value="1"/>
</dbReference>
<evidence type="ECO:0000259" key="2">
    <source>
        <dbReference type="Pfam" id="PF03190"/>
    </source>
</evidence>
<dbReference type="Gene3D" id="3.40.30.10">
    <property type="entry name" value="Glutaredoxin"/>
    <property type="match status" value="1"/>
</dbReference>
<keyword evidence="4" id="KW-1185">Reference proteome</keyword>
<feature type="region of interest" description="Disordered" evidence="1">
    <location>
        <begin position="174"/>
        <end position="198"/>
    </location>
</feature>
<dbReference type="InterPro" id="IPR024705">
    <property type="entry name" value="Ssp411"/>
</dbReference>
<proteinExistence type="predicted"/>
<reference evidence="3 4" key="1">
    <citation type="submission" date="2020-05" db="EMBL/GenBank/DDBJ databases">
        <title>Draft genome sequence of Desulfovibrio psychrotolerans JS1T.</title>
        <authorList>
            <person name="Ueno A."/>
            <person name="Tamazawa S."/>
            <person name="Tamamura S."/>
            <person name="Murakami T."/>
            <person name="Kiyama T."/>
            <person name="Inomata H."/>
            <person name="Amano Y."/>
            <person name="Miyakawa K."/>
            <person name="Tamaki H."/>
            <person name="Naganuma T."/>
            <person name="Kaneko K."/>
        </authorList>
    </citation>
    <scope>NUCLEOTIDE SEQUENCE [LARGE SCALE GENOMIC DNA]</scope>
    <source>
        <strain evidence="3 4">JS1</strain>
    </source>
</reference>
<dbReference type="SUPFAM" id="SSF52833">
    <property type="entry name" value="Thioredoxin-like"/>
    <property type="match status" value="1"/>
</dbReference>
<dbReference type="Gene3D" id="1.50.10.10">
    <property type="match status" value="1"/>
</dbReference>
<dbReference type="PANTHER" id="PTHR42899:SF1">
    <property type="entry name" value="SPERMATOGENESIS-ASSOCIATED PROTEIN 20"/>
    <property type="match status" value="1"/>
</dbReference>
<dbReference type="PIRSF" id="PIRSF006402">
    <property type="entry name" value="UCP006402_thioredoxin"/>
    <property type="match status" value="1"/>
</dbReference>
<dbReference type="GO" id="GO:0005975">
    <property type="term" value="P:carbohydrate metabolic process"/>
    <property type="evidence" value="ECO:0007669"/>
    <property type="project" value="InterPro"/>
</dbReference>
<dbReference type="AlphaFoldDB" id="A0A7J0BQJ0"/>
<dbReference type="EMBL" id="BLVP01000002">
    <property type="protein sequence ID" value="GFM35983.1"/>
    <property type="molecule type" value="Genomic_DNA"/>
</dbReference>
<evidence type="ECO:0000313" key="4">
    <source>
        <dbReference type="Proteomes" id="UP000503820"/>
    </source>
</evidence>
<dbReference type="RefSeq" id="WP_174408680.1">
    <property type="nucleotide sequence ID" value="NZ_BLVP01000002.1"/>
</dbReference>
<dbReference type="InterPro" id="IPR004879">
    <property type="entry name" value="Ssp411-like_TRX"/>
</dbReference>
<evidence type="ECO:0000256" key="1">
    <source>
        <dbReference type="SAM" id="MobiDB-lite"/>
    </source>
</evidence>
<protein>
    <submittedName>
        <fullName evidence="3">Thioredoxin domain-containing protein</fullName>
    </submittedName>
</protein>
<dbReference type="PANTHER" id="PTHR42899">
    <property type="entry name" value="SPERMATOGENESIS-ASSOCIATED PROTEIN 20"/>
    <property type="match status" value="1"/>
</dbReference>
<feature type="compositionally biased region" description="Low complexity" evidence="1">
    <location>
        <begin position="182"/>
        <end position="198"/>
    </location>
</feature>
<evidence type="ECO:0000313" key="3">
    <source>
        <dbReference type="EMBL" id="GFM35983.1"/>
    </source>
</evidence>
<dbReference type="Pfam" id="PF03190">
    <property type="entry name" value="Thioredox_DsbH"/>
    <property type="match status" value="1"/>
</dbReference>
<dbReference type="InterPro" id="IPR036249">
    <property type="entry name" value="Thioredoxin-like_sf"/>
</dbReference>
<organism evidence="3 4">
    <name type="scientific">Desulfovibrio psychrotolerans</name>
    <dbReference type="NCBI Taxonomy" id="415242"/>
    <lineage>
        <taxon>Bacteria</taxon>
        <taxon>Pseudomonadati</taxon>
        <taxon>Thermodesulfobacteriota</taxon>
        <taxon>Desulfovibrionia</taxon>
        <taxon>Desulfovibrionales</taxon>
        <taxon>Desulfovibrionaceae</taxon>
        <taxon>Desulfovibrio</taxon>
    </lineage>
</organism>
<dbReference type="InterPro" id="IPR008928">
    <property type="entry name" value="6-hairpin_glycosidase_sf"/>
</dbReference>
<name>A0A7J0BQJ0_9BACT</name>